<reference evidence="2" key="1">
    <citation type="submission" date="2022-12" db="EMBL/GenBank/DDBJ databases">
        <authorList>
            <person name="Alioto T."/>
            <person name="Alioto T."/>
            <person name="Gomez Garrido J."/>
        </authorList>
    </citation>
    <scope>NUCLEOTIDE SEQUENCE</scope>
</reference>
<feature type="non-terminal residue" evidence="2">
    <location>
        <position position="55"/>
    </location>
</feature>
<proteinExistence type="predicted"/>
<dbReference type="Proteomes" id="UP001178461">
    <property type="component" value="Chromosome 7"/>
</dbReference>
<feature type="compositionally biased region" description="Basic and acidic residues" evidence="1">
    <location>
        <begin position="7"/>
        <end position="24"/>
    </location>
</feature>
<name>A0AA35KKP1_9SAUR</name>
<feature type="non-terminal residue" evidence="2">
    <location>
        <position position="1"/>
    </location>
</feature>
<evidence type="ECO:0000313" key="3">
    <source>
        <dbReference type="Proteomes" id="UP001178461"/>
    </source>
</evidence>
<protein>
    <submittedName>
        <fullName evidence="2">Uncharacterized protein</fullName>
    </submittedName>
</protein>
<dbReference type="EMBL" id="OX395132">
    <property type="protein sequence ID" value="CAI5780017.1"/>
    <property type="molecule type" value="Genomic_DNA"/>
</dbReference>
<keyword evidence="3" id="KW-1185">Reference proteome</keyword>
<evidence type="ECO:0000256" key="1">
    <source>
        <dbReference type="SAM" id="MobiDB-lite"/>
    </source>
</evidence>
<organism evidence="2 3">
    <name type="scientific">Podarcis lilfordi</name>
    <name type="common">Lilford's wall lizard</name>
    <dbReference type="NCBI Taxonomy" id="74358"/>
    <lineage>
        <taxon>Eukaryota</taxon>
        <taxon>Metazoa</taxon>
        <taxon>Chordata</taxon>
        <taxon>Craniata</taxon>
        <taxon>Vertebrata</taxon>
        <taxon>Euteleostomi</taxon>
        <taxon>Lepidosauria</taxon>
        <taxon>Squamata</taxon>
        <taxon>Bifurcata</taxon>
        <taxon>Unidentata</taxon>
        <taxon>Episquamata</taxon>
        <taxon>Laterata</taxon>
        <taxon>Lacertibaenia</taxon>
        <taxon>Lacertidae</taxon>
        <taxon>Podarcis</taxon>
    </lineage>
</organism>
<feature type="region of interest" description="Disordered" evidence="1">
    <location>
        <begin position="1"/>
        <end position="32"/>
    </location>
</feature>
<sequence>QPLTSPRDSDTHKGSIPTVEKEVGKQFNGAEGWERCVSKETRTKRKDQLLKCFQQ</sequence>
<gene>
    <name evidence="2" type="ORF">PODLI_1B003425</name>
</gene>
<evidence type="ECO:0000313" key="2">
    <source>
        <dbReference type="EMBL" id="CAI5780017.1"/>
    </source>
</evidence>
<accession>A0AA35KKP1</accession>
<dbReference type="AlphaFoldDB" id="A0AA35KKP1"/>